<dbReference type="SUPFAM" id="SSF51998">
    <property type="entry name" value="PFL-like glycyl radical enzymes"/>
    <property type="match status" value="1"/>
</dbReference>
<sequence length="796" mass="89314">MYNVVKRDGRSVDFNITRIANAITKAFDATGIPYNPDVIDLLALQVTADFAPKVDHDLIGVEAIQDSVEAVLQRAGYSEVAKAYILYRRNREKLRNMSSTILDYKGLVDGYLKVADWRVKENSTVTYSVGGLILSNSGAITANYWLSEIYDDEIAAAHRNADIHLHDLSMLTGYCAGWSLKQLIQEGLGGVPGKITSAPARHLATLCNQMVNFLGIMQNEWAGAQAFSSFDTYLAPFVKADNLDYTEVKHCIESFIYGVNTPSRWGTQAPFSNITLDWTVPADLENQKCIVGGKEMDFTYGDCKAEMDMVNRAFIEVMIEGDANGRGFQYPIPTYSITKDFDWSETENNRLLFEMTAKYGTPYFSNYINSDMEPSDVRSMCCRLRLDLRELRKKSGGFFGSGESTGSVGVVTINLPKIAYLAADKADFYHRLDRLMDISARSLKIKRTTITKFLQEGLYPYTKRYLGGFDNHFSTIGLVGMNEACLNARWLRQDLTHTEAQDFAVEVLNHMRERLSDYQEQYGDLYNLEATPAESTSYRLAKHDKERYPDIITAHEGAAPYYTNSSHLPVGYTEDVFEALDIQDRLQTLYTSGTVFHTFLGEKLPDWKAAAALVKTIAENYQLPYYTLSPTYSICADHGYLSGEQYTCPICGRKTEVYSRITGYYRPVQNWNDGKAQEFKDRRTYAACAAQTGFRTEAPLPADAAPAQAAEAQPAEPMGERLLFVTKTCPNCRIVKPLLDKAGIAYTVMDAAEHPDLVEQYDLHQAPTLVVPEADGARLYVGVPEIHGYIRQATRH</sequence>
<dbReference type="InterPro" id="IPR036249">
    <property type="entry name" value="Thioredoxin-like_sf"/>
</dbReference>
<dbReference type="Pfam" id="PF13597">
    <property type="entry name" value="NRDD"/>
    <property type="match status" value="1"/>
</dbReference>
<keyword evidence="5" id="KW-0560">Oxidoreductase</keyword>
<name>A0A9D1ARX0_9FIRM</name>
<dbReference type="SUPFAM" id="SSF52833">
    <property type="entry name" value="Thioredoxin-like"/>
    <property type="match status" value="1"/>
</dbReference>
<evidence type="ECO:0000313" key="6">
    <source>
        <dbReference type="Proteomes" id="UP000824239"/>
    </source>
</evidence>
<gene>
    <name evidence="5" type="ORF">IAA53_01425</name>
</gene>
<evidence type="ECO:0000256" key="1">
    <source>
        <dbReference type="ARBA" id="ARBA00022741"/>
    </source>
</evidence>
<dbReference type="InterPro" id="IPR012833">
    <property type="entry name" value="NrdD"/>
</dbReference>
<dbReference type="Gene3D" id="3.20.70.20">
    <property type="match status" value="1"/>
</dbReference>
<evidence type="ECO:0000313" key="5">
    <source>
        <dbReference type="EMBL" id="HIR49943.1"/>
    </source>
</evidence>
<dbReference type="PROSITE" id="PS51161">
    <property type="entry name" value="ATP_CONE"/>
    <property type="match status" value="1"/>
</dbReference>
<dbReference type="GO" id="GO:0009265">
    <property type="term" value="P:2'-deoxyribonucleotide biosynthetic process"/>
    <property type="evidence" value="ECO:0007669"/>
    <property type="project" value="TreeGrafter"/>
</dbReference>
<reference evidence="5" key="2">
    <citation type="journal article" date="2021" name="PeerJ">
        <title>Extensive microbial diversity within the chicken gut microbiome revealed by metagenomics and culture.</title>
        <authorList>
            <person name="Gilroy R."/>
            <person name="Ravi A."/>
            <person name="Getino M."/>
            <person name="Pursley I."/>
            <person name="Horton D.L."/>
            <person name="Alikhan N.F."/>
            <person name="Baker D."/>
            <person name="Gharbi K."/>
            <person name="Hall N."/>
            <person name="Watson M."/>
            <person name="Adriaenssens E.M."/>
            <person name="Foster-Nyarko E."/>
            <person name="Jarju S."/>
            <person name="Secka A."/>
            <person name="Antonio M."/>
            <person name="Oren A."/>
            <person name="Chaudhuri R.R."/>
            <person name="La Ragione R."/>
            <person name="Hildebrand F."/>
            <person name="Pallen M.J."/>
        </authorList>
    </citation>
    <scope>NUCLEOTIDE SEQUENCE</scope>
    <source>
        <strain evidence="5">ChiBcec15-4380</strain>
    </source>
</reference>
<dbReference type="NCBIfam" id="NF006126">
    <property type="entry name" value="PRK08270.1"/>
    <property type="match status" value="1"/>
</dbReference>
<dbReference type="InterPro" id="IPR005144">
    <property type="entry name" value="ATP-cone_dom"/>
</dbReference>
<dbReference type="Proteomes" id="UP000824239">
    <property type="component" value="Unassembled WGS sequence"/>
</dbReference>
<dbReference type="PROSITE" id="PS51354">
    <property type="entry name" value="GLUTAREDOXIN_2"/>
    <property type="match status" value="1"/>
</dbReference>
<keyword evidence="1 3" id="KW-0547">Nucleotide-binding</keyword>
<dbReference type="GO" id="GO:0008998">
    <property type="term" value="F:ribonucleoside-triphosphate reductase (thioredoxin) activity"/>
    <property type="evidence" value="ECO:0007669"/>
    <property type="project" value="UniProtKB-EC"/>
</dbReference>
<dbReference type="EC" id="1.17.4.2" evidence="5"/>
<dbReference type="PANTHER" id="PTHR21075:SF0">
    <property type="entry name" value="ANAEROBIC RIBONUCLEOSIDE-TRIPHOSPHATE REDUCTASE"/>
    <property type="match status" value="1"/>
</dbReference>
<dbReference type="CDD" id="cd01675">
    <property type="entry name" value="RNR_III"/>
    <property type="match status" value="1"/>
</dbReference>
<protein>
    <submittedName>
        <fullName evidence="5">Ribonucleoside triphosphate reductase</fullName>
        <ecNumber evidence="5">1.17.4.2</ecNumber>
    </submittedName>
</protein>
<dbReference type="AlphaFoldDB" id="A0A9D1ARX0"/>
<dbReference type="PANTHER" id="PTHR21075">
    <property type="entry name" value="ANAEROBIC RIBONUCLEOSIDE-TRIPHOSPHATE REDUCTASE"/>
    <property type="match status" value="1"/>
</dbReference>
<dbReference type="Pfam" id="PF03477">
    <property type="entry name" value="ATP-cone"/>
    <property type="match status" value="1"/>
</dbReference>
<dbReference type="GO" id="GO:0031250">
    <property type="term" value="C:anaerobic ribonucleoside-triphosphate reductase complex"/>
    <property type="evidence" value="ECO:0007669"/>
    <property type="project" value="TreeGrafter"/>
</dbReference>
<dbReference type="NCBIfam" id="TIGR02487">
    <property type="entry name" value="NrdD"/>
    <property type="match status" value="1"/>
</dbReference>
<dbReference type="GO" id="GO:0004748">
    <property type="term" value="F:ribonucleoside-diphosphate reductase activity, thioredoxin disulfide as acceptor"/>
    <property type="evidence" value="ECO:0007669"/>
    <property type="project" value="TreeGrafter"/>
</dbReference>
<dbReference type="GO" id="GO:0005524">
    <property type="term" value="F:ATP binding"/>
    <property type="evidence" value="ECO:0007669"/>
    <property type="project" value="UniProtKB-UniRule"/>
</dbReference>
<comment type="caution">
    <text evidence="5">The sequence shown here is derived from an EMBL/GenBank/DDBJ whole genome shotgun (WGS) entry which is preliminary data.</text>
</comment>
<evidence type="ECO:0000256" key="3">
    <source>
        <dbReference type="PROSITE-ProRule" id="PRU00492"/>
    </source>
</evidence>
<organism evidence="5 6">
    <name type="scientific">Candidatus Avoscillospira avicola</name>
    <dbReference type="NCBI Taxonomy" id="2840706"/>
    <lineage>
        <taxon>Bacteria</taxon>
        <taxon>Bacillati</taxon>
        <taxon>Bacillota</taxon>
        <taxon>Clostridia</taxon>
        <taxon>Eubacteriales</taxon>
        <taxon>Oscillospiraceae</taxon>
        <taxon>Oscillospiraceae incertae sedis</taxon>
        <taxon>Candidatus Avoscillospira</taxon>
    </lineage>
</organism>
<accession>A0A9D1ARX0</accession>
<dbReference type="EMBL" id="DVHE01000011">
    <property type="protein sequence ID" value="HIR49943.1"/>
    <property type="molecule type" value="Genomic_DNA"/>
</dbReference>
<keyword evidence="2 3" id="KW-0067">ATP-binding</keyword>
<proteinExistence type="predicted"/>
<evidence type="ECO:0000259" key="4">
    <source>
        <dbReference type="PROSITE" id="PS51161"/>
    </source>
</evidence>
<reference evidence="5" key="1">
    <citation type="submission" date="2020-10" db="EMBL/GenBank/DDBJ databases">
        <authorList>
            <person name="Gilroy R."/>
        </authorList>
    </citation>
    <scope>NUCLEOTIDE SEQUENCE</scope>
    <source>
        <strain evidence="5">ChiBcec15-4380</strain>
    </source>
</reference>
<dbReference type="GO" id="GO:0006260">
    <property type="term" value="P:DNA replication"/>
    <property type="evidence" value="ECO:0007669"/>
    <property type="project" value="InterPro"/>
</dbReference>
<dbReference type="Gene3D" id="3.40.30.10">
    <property type="entry name" value="Glutaredoxin"/>
    <property type="match status" value="1"/>
</dbReference>
<evidence type="ECO:0000256" key="2">
    <source>
        <dbReference type="ARBA" id="ARBA00022840"/>
    </source>
</evidence>
<feature type="domain" description="ATP-cone" evidence="4">
    <location>
        <begin position="2"/>
        <end position="95"/>
    </location>
</feature>